<dbReference type="Gene3D" id="1.10.8.430">
    <property type="entry name" value="Helical domain of apoptotic protease-activating factors"/>
    <property type="match status" value="1"/>
</dbReference>
<accession>A5AJ42</accession>
<dbReference type="Gene3D" id="3.40.50.300">
    <property type="entry name" value="P-loop containing nucleotide triphosphate hydrolases"/>
    <property type="match status" value="1"/>
</dbReference>
<feature type="domain" description="Disease resistance protein winged helix" evidence="15">
    <location>
        <begin position="342"/>
        <end position="398"/>
    </location>
</feature>
<evidence type="ECO:0000259" key="16">
    <source>
        <dbReference type="Pfam" id="PF25019"/>
    </source>
</evidence>
<feature type="domain" description="R13L1/DRL21-like LRR repeat region" evidence="16">
    <location>
        <begin position="493"/>
        <end position="620"/>
    </location>
</feature>
<evidence type="ECO:0000256" key="11">
    <source>
        <dbReference type="ARBA" id="ARBA00023136"/>
    </source>
</evidence>
<feature type="region of interest" description="Disordered" evidence="13">
    <location>
        <begin position="931"/>
        <end position="958"/>
    </location>
</feature>
<keyword evidence="11" id="KW-0472">Membrane</keyword>
<dbReference type="GO" id="GO:0043531">
    <property type="term" value="F:ADP binding"/>
    <property type="evidence" value="ECO:0007669"/>
    <property type="project" value="InterPro"/>
</dbReference>
<dbReference type="PRINTS" id="PR00364">
    <property type="entry name" value="DISEASERSIST"/>
</dbReference>
<dbReference type="InterPro" id="IPR027417">
    <property type="entry name" value="P-loop_NTPase"/>
</dbReference>
<dbReference type="PANTHER" id="PTHR36766">
    <property type="entry name" value="PLANT BROAD-SPECTRUM MILDEW RESISTANCE PROTEIN RPW8"/>
    <property type="match status" value="1"/>
</dbReference>
<dbReference type="SUPFAM" id="SSF52058">
    <property type="entry name" value="L domain-like"/>
    <property type="match status" value="1"/>
</dbReference>
<evidence type="ECO:0000256" key="6">
    <source>
        <dbReference type="ARBA" id="ARBA00022692"/>
    </source>
</evidence>
<evidence type="ECO:0000259" key="14">
    <source>
        <dbReference type="Pfam" id="PF00931"/>
    </source>
</evidence>
<dbReference type="InterPro" id="IPR058922">
    <property type="entry name" value="WHD_DRP"/>
</dbReference>
<keyword evidence="6" id="KW-0812">Transmembrane</keyword>
<dbReference type="EMBL" id="AM427917">
    <property type="protein sequence ID" value="CAN77973.1"/>
    <property type="molecule type" value="Genomic_DNA"/>
</dbReference>
<dbReference type="GO" id="GO:0009523">
    <property type="term" value="C:photosystem II"/>
    <property type="evidence" value="ECO:0007669"/>
    <property type="project" value="UniProtKB-KW"/>
</dbReference>
<dbReference type="Gene3D" id="3.10.680.10">
    <property type="entry name" value="Photosystem II CP47 reaction center protein"/>
    <property type="match status" value="1"/>
</dbReference>
<dbReference type="Gene3D" id="3.80.10.10">
    <property type="entry name" value="Ribonuclease Inhibitor"/>
    <property type="match status" value="2"/>
</dbReference>
<keyword evidence="4" id="KW-0433">Leucine-rich repeat</keyword>
<feature type="domain" description="NB-ARC" evidence="14">
    <location>
        <begin position="99"/>
        <end position="258"/>
    </location>
</feature>
<keyword evidence="12" id="KW-0604">Photosystem II</keyword>
<evidence type="ECO:0000256" key="13">
    <source>
        <dbReference type="SAM" id="MobiDB-lite"/>
    </source>
</evidence>
<evidence type="ECO:0000256" key="1">
    <source>
        <dbReference type="ARBA" id="ARBA00004141"/>
    </source>
</evidence>
<dbReference type="Pfam" id="PF23559">
    <property type="entry name" value="WHD_DRP"/>
    <property type="match status" value="1"/>
</dbReference>
<feature type="compositionally biased region" description="Polar residues" evidence="13">
    <location>
        <begin position="944"/>
        <end position="953"/>
    </location>
</feature>
<keyword evidence="3" id="KW-0602">Photosynthesis</keyword>
<evidence type="ECO:0000256" key="10">
    <source>
        <dbReference type="ARBA" id="ARBA00022991"/>
    </source>
</evidence>
<evidence type="ECO:0000259" key="15">
    <source>
        <dbReference type="Pfam" id="PF23559"/>
    </source>
</evidence>
<evidence type="ECO:0000256" key="12">
    <source>
        <dbReference type="ARBA" id="ARBA00023276"/>
    </source>
</evidence>
<gene>
    <name evidence="17" type="ORF">VITISV_006174</name>
</gene>
<dbReference type="SUPFAM" id="SSF161077">
    <property type="entry name" value="Photosystem II antenna protein-like"/>
    <property type="match status" value="1"/>
</dbReference>
<keyword evidence="5" id="KW-0934">Plastid</keyword>
<protein>
    <submittedName>
        <fullName evidence="17">Uncharacterized protein</fullName>
    </submittedName>
</protein>
<dbReference type="PANTHER" id="PTHR36766:SF40">
    <property type="entry name" value="DISEASE RESISTANCE PROTEIN RGA3"/>
    <property type="match status" value="1"/>
</dbReference>
<evidence type="ECO:0000256" key="9">
    <source>
        <dbReference type="ARBA" id="ARBA00022989"/>
    </source>
</evidence>
<sequence>MAEQIPFSIAESLRMASMYGIGNELRKLERSLSIIKAVLGNAEERQLKEPQHIAKRLDDIEKYIDELNLIPGVTTLPLEENRQRESHSVWLISEVFGRDQQMEAIVELLMQSSGEENLSTVAIVGMGGLGKTTLARLVYIHERVVKYFDLRMWVCVSRDFEAKMLVRNIIRSATGIHVQNLELDQLKIQLHKELNQKRTLKKWDELRTLLSIGANGSKIIVTTRSRRVALIAGIQHYLTPLTQSESWALFEKAAFRHEETVINPNLLPIGREIMMMCHGIPLFIEILGAMLHYKTEATEWPSIANNERLISLRDGGDLCQLLKISYDSLPEQLKQCFSYCSLFPINCEFEKNLLVKLWMAQGYIRPLHENDNLEDIGDRYFEALLSRSLFQEVQRDAKVNVLTGKSLRTLFLLSDHDSKDDAIANTIISSCRGLRVLHLNALIDKKVPQSIVKLIQVRYLDLSDNDFEVLPGAITMLQNLQTLRLLSVSHGTLSELKRLDHLRGELRIANLKRLKGHMALELMEANLKGKAYLQFLELEWQDQWDLNAEAVMEGLQPHKNLKELNIKRYGSERFPSWMMNDGLGSLLPRLIRIEMRNCEQCKVLPPLGLLPHLKYLELEDLSALEYMQESSSEMSFFPALEILRLYKLRNVKGWLKDVTAEQDLSFLHLSELIISCCHNLISLPLHSSPFLSQFDMNHCDNFTSLLLPPSSSLSQLDIKDCPNLTSSQLPSSSYLRKLRISGHRYLKSLALPSSPYLSELYITDCASLTSLELNPSPYLSKLHMCDCPNLTISELPSFPHLEEVHLSYVSEDLMSLSQVTQHLIALEKLEILHCRGLLLSDKGDDADDDLQFQELRSLRELMPCVYGIVRADVPFRRAESKYSVEQVGVTVEFYGGELNGVSYSNPATVKKYARRAQLGEIFELDRATLKSDGDWPSSAKPEGSLTTRPTRQAGTKVGLSDPTVLNNINRIFIEYMDKSGVGFDTASYSFL</sequence>
<dbReference type="Pfam" id="PF00421">
    <property type="entry name" value="PSII"/>
    <property type="match status" value="1"/>
</dbReference>
<evidence type="ECO:0000256" key="5">
    <source>
        <dbReference type="ARBA" id="ARBA00022640"/>
    </source>
</evidence>
<dbReference type="ExpressionAtlas" id="A5AJ42">
    <property type="expression patterns" value="baseline and differential"/>
</dbReference>
<evidence type="ECO:0000256" key="4">
    <source>
        <dbReference type="ARBA" id="ARBA00022614"/>
    </source>
</evidence>
<dbReference type="SUPFAM" id="SSF52540">
    <property type="entry name" value="P-loop containing nucleoside triphosphate hydrolases"/>
    <property type="match status" value="1"/>
</dbReference>
<proteinExistence type="predicted"/>
<dbReference type="AntiFam" id="ANF00275">
    <property type="entry name" value="Spurious translation from rRNA (DUF6467)"/>
</dbReference>
<keyword evidence="9" id="KW-1133">Transmembrane helix</keyword>
<evidence type="ECO:0000256" key="8">
    <source>
        <dbReference type="ARBA" id="ARBA00022821"/>
    </source>
</evidence>
<evidence type="ECO:0000256" key="3">
    <source>
        <dbReference type="ARBA" id="ARBA00022531"/>
    </source>
</evidence>
<dbReference type="InterPro" id="IPR000932">
    <property type="entry name" value="PS_antenna-like"/>
</dbReference>
<evidence type="ECO:0000256" key="2">
    <source>
        <dbReference type="ARBA" id="ARBA00022494"/>
    </source>
</evidence>
<dbReference type="InterPro" id="IPR036001">
    <property type="entry name" value="PS_II_antenna-like_sf"/>
</dbReference>
<dbReference type="Pfam" id="PF00931">
    <property type="entry name" value="NB-ARC"/>
    <property type="match status" value="1"/>
</dbReference>
<keyword evidence="7" id="KW-0677">Repeat</keyword>
<dbReference type="InterPro" id="IPR032675">
    <property type="entry name" value="LRR_dom_sf"/>
</dbReference>
<name>A5AJ42_VITVI</name>
<dbReference type="AlphaFoldDB" id="A5AJ42"/>
<evidence type="ECO:0000256" key="7">
    <source>
        <dbReference type="ARBA" id="ARBA00022737"/>
    </source>
</evidence>
<evidence type="ECO:0000313" key="17">
    <source>
        <dbReference type="EMBL" id="CAN77973.1"/>
    </source>
</evidence>
<comment type="subcellular location">
    <subcellularLocation>
        <location evidence="1">Membrane</location>
        <topology evidence="1">Multi-pass membrane protein</topology>
    </subcellularLocation>
</comment>
<dbReference type="Pfam" id="PF25019">
    <property type="entry name" value="LRR_R13L1-DRL21"/>
    <property type="match status" value="1"/>
</dbReference>
<dbReference type="InterPro" id="IPR042197">
    <property type="entry name" value="Apaf_helical"/>
</dbReference>
<dbReference type="InterPro" id="IPR002182">
    <property type="entry name" value="NB-ARC"/>
</dbReference>
<dbReference type="GO" id="GO:0009767">
    <property type="term" value="P:photosynthetic electron transport chain"/>
    <property type="evidence" value="ECO:0007669"/>
    <property type="project" value="InterPro"/>
</dbReference>
<dbReference type="InterPro" id="IPR056789">
    <property type="entry name" value="LRR_R13L1-DRL21"/>
</dbReference>
<reference evidence="17" key="1">
    <citation type="journal article" date="2007" name="PLoS ONE">
        <title>The first genome sequence of an elite grapevine cultivar (Pinot noir Vitis vinifera L.): coping with a highly heterozygous genome.</title>
        <authorList>
            <person name="Velasco R."/>
            <person name="Zharkikh A."/>
            <person name="Troggio M."/>
            <person name="Cartwright D.A."/>
            <person name="Cestaro A."/>
            <person name="Pruss D."/>
            <person name="Pindo M."/>
            <person name="FitzGerald L.M."/>
            <person name="Vezzulli S."/>
            <person name="Reid J."/>
            <person name="Malacarne G."/>
            <person name="Iliev D."/>
            <person name="Coppola G."/>
            <person name="Wardell B."/>
            <person name="Micheletti D."/>
            <person name="Macalma T."/>
            <person name="Facci M."/>
            <person name="Mitchell J.T."/>
            <person name="Perazzolli M."/>
            <person name="Eldredge G."/>
            <person name="Gatto P."/>
            <person name="Oyzerski R."/>
            <person name="Moretto M."/>
            <person name="Gutin N."/>
            <person name="Stefanini M."/>
            <person name="Chen Y."/>
            <person name="Segala C."/>
            <person name="Davenport C."/>
            <person name="Dematte L."/>
            <person name="Mraz A."/>
            <person name="Battilana J."/>
            <person name="Stormo K."/>
            <person name="Costa F."/>
            <person name="Tao Q."/>
            <person name="Si-Ammour A."/>
            <person name="Harkins T."/>
            <person name="Lackey A."/>
            <person name="Perbost C."/>
            <person name="Taillon B."/>
            <person name="Stella A."/>
            <person name="Solovyev V."/>
            <person name="Fawcett J.A."/>
            <person name="Sterck L."/>
            <person name="Vandepoele K."/>
            <person name="Grando S.M."/>
            <person name="Toppo S."/>
            <person name="Moser C."/>
            <person name="Lanchbury J."/>
            <person name="Bogden R."/>
            <person name="Skolnick M."/>
            <person name="Sgaramella V."/>
            <person name="Bhatnagar S.K."/>
            <person name="Fontana P."/>
            <person name="Gutin A."/>
            <person name="Van de Peer Y."/>
            <person name="Salamini F."/>
            <person name="Viola R."/>
        </authorList>
    </citation>
    <scope>NUCLEOTIDE SEQUENCE</scope>
</reference>
<keyword evidence="2" id="KW-0148">Chlorophyll</keyword>
<organism evidence="17">
    <name type="scientific">Vitis vinifera</name>
    <name type="common">Grape</name>
    <dbReference type="NCBI Taxonomy" id="29760"/>
    <lineage>
        <taxon>Eukaryota</taxon>
        <taxon>Viridiplantae</taxon>
        <taxon>Streptophyta</taxon>
        <taxon>Embryophyta</taxon>
        <taxon>Tracheophyta</taxon>
        <taxon>Spermatophyta</taxon>
        <taxon>Magnoliopsida</taxon>
        <taxon>eudicotyledons</taxon>
        <taxon>Gunneridae</taxon>
        <taxon>Pentapetalae</taxon>
        <taxon>rosids</taxon>
        <taxon>Vitales</taxon>
        <taxon>Vitaceae</taxon>
        <taxon>Viteae</taxon>
        <taxon>Vitis</taxon>
    </lineage>
</organism>
<keyword evidence="10" id="KW-0157">Chromophore</keyword>
<dbReference type="GO" id="GO:0016168">
    <property type="term" value="F:chlorophyll binding"/>
    <property type="evidence" value="ECO:0007669"/>
    <property type="project" value="UniProtKB-KW"/>
</dbReference>
<dbReference type="GO" id="GO:0006952">
    <property type="term" value="P:defense response"/>
    <property type="evidence" value="ECO:0007669"/>
    <property type="project" value="UniProtKB-KW"/>
</dbReference>
<keyword evidence="8" id="KW-0611">Plant defense</keyword>